<evidence type="ECO:0008006" key="4">
    <source>
        <dbReference type="Google" id="ProtNLM"/>
    </source>
</evidence>
<reference evidence="2 3" key="1">
    <citation type="journal article" date="2024" name="Science">
        <title>Giant polyketide synthase enzymes in the biosynthesis of giant marine polyether toxins.</title>
        <authorList>
            <person name="Fallon T.R."/>
            <person name="Shende V.V."/>
            <person name="Wierzbicki I.H."/>
            <person name="Pendleton A.L."/>
            <person name="Watervoot N.F."/>
            <person name="Auber R.P."/>
            <person name="Gonzalez D.J."/>
            <person name="Wisecaver J.H."/>
            <person name="Moore B.S."/>
        </authorList>
    </citation>
    <scope>NUCLEOTIDE SEQUENCE [LARGE SCALE GENOMIC DNA]</scope>
    <source>
        <strain evidence="2 3">12B1</strain>
    </source>
</reference>
<dbReference type="Proteomes" id="UP001515480">
    <property type="component" value="Unassembled WGS sequence"/>
</dbReference>
<sequence>MPYAQRGQGLKLHKQASPGEMAHIEQAEDEGEEECEEATTSVNGFEAPSSADLRAFLQKAALHLMCDCLCRRFIVLQLQLQLPYLLLDTWMEKVPPLTQR</sequence>
<proteinExistence type="predicted"/>
<keyword evidence="3" id="KW-1185">Reference proteome</keyword>
<dbReference type="EMBL" id="JBGBPQ010000007">
    <property type="protein sequence ID" value="KAL1521716.1"/>
    <property type="molecule type" value="Genomic_DNA"/>
</dbReference>
<dbReference type="AlphaFoldDB" id="A0AB34JLU3"/>
<feature type="compositionally biased region" description="Acidic residues" evidence="1">
    <location>
        <begin position="27"/>
        <end position="37"/>
    </location>
</feature>
<evidence type="ECO:0000313" key="3">
    <source>
        <dbReference type="Proteomes" id="UP001515480"/>
    </source>
</evidence>
<protein>
    <recommendedName>
        <fullName evidence="4">General transcription factor IIH subunit 4</fullName>
    </recommendedName>
</protein>
<organism evidence="2 3">
    <name type="scientific">Prymnesium parvum</name>
    <name type="common">Toxic golden alga</name>
    <dbReference type="NCBI Taxonomy" id="97485"/>
    <lineage>
        <taxon>Eukaryota</taxon>
        <taxon>Haptista</taxon>
        <taxon>Haptophyta</taxon>
        <taxon>Prymnesiophyceae</taxon>
        <taxon>Prymnesiales</taxon>
        <taxon>Prymnesiaceae</taxon>
        <taxon>Prymnesium</taxon>
    </lineage>
</organism>
<gene>
    <name evidence="2" type="ORF">AB1Y20_021371</name>
</gene>
<evidence type="ECO:0000256" key="1">
    <source>
        <dbReference type="SAM" id="MobiDB-lite"/>
    </source>
</evidence>
<name>A0AB34JLU3_PRYPA</name>
<evidence type="ECO:0000313" key="2">
    <source>
        <dbReference type="EMBL" id="KAL1521716.1"/>
    </source>
</evidence>
<feature type="region of interest" description="Disordered" evidence="1">
    <location>
        <begin position="1"/>
        <end position="38"/>
    </location>
</feature>
<accession>A0AB34JLU3</accession>
<comment type="caution">
    <text evidence="2">The sequence shown here is derived from an EMBL/GenBank/DDBJ whole genome shotgun (WGS) entry which is preliminary data.</text>
</comment>